<dbReference type="SMART" id="SM00086">
    <property type="entry name" value="PAC"/>
    <property type="match status" value="2"/>
</dbReference>
<dbReference type="CDD" id="cd01949">
    <property type="entry name" value="GGDEF"/>
    <property type="match status" value="1"/>
</dbReference>
<feature type="domain" description="EAL" evidence="3">
    <location>
        <begin position="458"/>
        <end position="714"/>
    </location>
</feature>
<dbReference type="InterPro" id="IPR052155">
    <property type="entry name" value="Biofilm_reg_signaling"/>
</dbReference>
<dbReference type="PANTHER" id="PTHR44757:SF2">
    <property type="entry name" value="BIOFILM ARCHITECTURE MAINTENANCE PROTEIN MBAA"/>
    <property type="match status" value="1"/>
</dbReference>
<dbReference type="Gene3D" id="3.20.20.450">
    <property type="entry name" value="EAL domain"/>
    <property type="match status" value="1"/>
</dbReference>
<dbReference type="InterPro" id="IPR043128">
    <property type="entry name" value="Rev_trsase/Diguanyl_cyclase"/>
</dbReference>
<dbReference type="Pfam" id="PF00563">
    <property type="entry name" value="EAL"/>
    <property type="match status" value="1"/>
</dbReference>
<dbReference type="CDD" id="cd01948">
    <property type="entry name" value="EAL"/>
    <property type="match status" value="1"/>
</dbReference>
<feature type="domain" description="GGDEF" evidence="4">
    <location>
        <begin position="316"/>
        <end position="449"/>
    </location>
</feature>
<sequence>MPAGSPSVAPPARSRRTTLLSVRELDRARVLDTLINNLDGMAYRCLNDAHWTMVFVSQGCLALTGYTPQELVHNAVVSWEQITHPLDRERVRTSVATTSSTNLRFAVDYRIVAKDGTVKWVHERGVAVADEQGTLVIEGFIEDVTAQRSLAEAQQAAEQRYRHIFEHASEGIFQSSPEGQYLAVNPALARLYGYDDAQALITGLQNISRQLYVKEGQRELFRQMMAEQGEVLNFESEIYRADGSRIWISENAHTVCDAEGKLLYYEGTVQDISERRRYQQELEHQANHDTLTGLPNRMLLSDRVEQGIARAERLGYHLVVVFIDLDHFKFINDSLGHDAGDELLKEVALRLRRCLRSSDTVARLGGDEFVLLLADHFRASTVIDQLQRVLGEIARPVQLSGREFQVGASLGVAMYPGDGEDALSLFKHADAAMYAAKGNGRNNFQFFTRELNHVATERLHLEAALRHDIDHDSFDVHYQPKTDANRRIIGMEALARWRPSEYGPISPDRFIPIAEDSGLILPLTMTILQRAFIATRRWNEGRDLKLNPLRIAVNLSPRLFLSDDIVSHVHRLLREADLAPELVELEITETVFMSRSERVLETLIQFKQLGMQLAMDDFGTGYSALSYLRRFPLDIIKIDRSLVTGIEREEEVAMIARAVLSLGQSLHKTVVAEGVENQAQFDFLRSQGCDEFQGYLLSRPLDEASMTALLQAHGGYIPMPLNVEGALLASH</sequence>
<dbReference type="InterPro" id="IPR000014">
    <property type="entry name" value="PAS"/>
</dbReference>
<dbReference type="Gene3D" id="3.30.450.20">
    <property type="entry name" value="PAS domain"/>
    <property type="match status" value="2"/>
</dbReference>
<dbReference type="NCBIfam" id="TIGR00229">
    <property type="entry name" value="sensory_box"/>
    <property type="match status" value="2"/>
</dbReference>
<dbReference type="InterPro" id="IPR013655">
    <property type="entry name" value="PAS_fold_3"/>
</dbReference>
<dbReference type="PROSITE" id="PS50883">
    <property type="entry name" value="EAL"/>
    <property type="match status" value="1"/>
</dbReference>
<dbReference type="InterPro" id="IPR029787">
    <property type="entry name" value="Nucleotide_cyclase"/>
</dbReference>
<evidence type="ECO:0000259" key="2">
    <source>
        <dbReference type="PROSITE" id="PS50113"/>
    </source>
</evidence>
<dbReference type="InterPro" id="IPR000700">
    <property type="entry name" value="PAS-assoc_C"/>
</dbReference>
<evidence type="ECO:0000259" key="4">
    <source>
        <dbReference type="PROSITE" id="PS50887"/>
    </source>
</evidence>
<evidence type="ECO:0000313" key="5">
    <source>
        <dbReference type="EMBL" id="QBK04236.1"/>
    </source>
</evidence>
<feature type="domain" description="PAC" evidence="2">
    <location>
        <begin position="105"/>
        <end position="156"/>
    </location>
</feature>
<dbReference type="NCBIfam" id="TIGR00254">
    <property type="entry name" value="GGDEF"/>
    <property type="match status" value="1"/>
</dbReference>
<accession>A0A4P6UIC4</accession>
<evidence type="ECO:0000313" key="6">
    <source>
        <dbReference type="Proteomes" id="UP000292939"/>
    </source>
</evidence>
<dbReference type="InterPro" id="IPR001610">
    <property type="entry name" value="PAC"/>
</dbReference>
<organism evidence="5 6">
    <name type="scientific">Hylemonella gracilis</name>
    <dbReference type="NCBI Taxonomy" id="80880"/>
    <lineage>
        <taxon>Bacteria</taxon>
        <taxon>Pseudomonadati</taxon>
        <taxon>Pseudomonadota</taxon>
        <taxon>Betaproteobacteria</taxon>
        <taxon>Burkholderiales</taxon>
        <taxon>Comamonadaceae</taxon>
        <taxon>Hylemonella</taxon>
    </lineage>
</organism>
<dbReference type="SUPFAM" id="SSF55073">
    <property type="entry name" value="Nucleotide cyclase"/>
    <property type="match status" value="1"/>
</dbReference>
<dbReference type="CDD" id="cd00130">
    <property type="entry name" value="PAS"/>
    <property type="match status" value="2"/>
</dbReference>
<dbReference type="Proteomes" id="UP000292939">
    <property type="component" value="Chromosome"/>
</dbReference>
<gene>
    <name evidence="5" type="ORF">DW355_05085</name>
</gene>
<dbReference type="SMART" id="SM00052">
    <property type="entry name" value="EAL"/>
    <property type="match status" value="1"/>
</dbReference>
<dbReference type="OrthoDB" id="9813903at2"/>
<dbReference type="AlphaFoldDB" id="A0A4P6UIC4"/>
<dbReference type="PANTHER" id="PTHR44757">
    <property type="entry name" value="DIGUANYLATE CYCLASE DGCP"/>
    <property type="match status" value="1"/>
</dbReference>
<name>A0A4P6UIC4_9BURK</name>
<dbReference type="Pfam" id="PF08448">
    <property type="entry name" value="PAS_4"/>
    <property type="match status" value="1"/>
</dbReference>
<dbReference type="RefSeq" id="WP_131278244.1">
    <property type="nucleotide sequence ID" value="NZ_CP031395.1"/>
</dbReference>
<reference evidence="5 6" key="1">
    <citation type="submission" date="2018-07" db="EMBL/GenBank/DDBJ databases">
        <title>Exploring interactions and the metabolic potential of the ultra-small soil bacteria Hylemonella gracilis.</title>
        <authorList>
            <person name="Tyc O."/>
            <person name="Kulkarni P."/>
            <person name="Gawehns F."/>
            <person name="Hundscheid M."/>
            <person name="Zweers H."/>
            <person name="Garbeva P."/>
        </authorList>
    </citation>
    <scope>NUCLEOTIDE SEQUENCE [LARGE SCALE GENOMIC DNA]</scope>
    <source>
        <strain evidence="5 6">NS1</strain>
    </source>
</reference>
<dbReference type="InterPro" id="IPR035965">
    <property type="entry name" value="PAS-like_dom_sf"/>
</dbReference>
<dbReference type="SMART" id="SM00267">
    <property type="entry name" value="GGDEF"/>
    <property type="match status" value="1"/>
</dbReference>
<proteinExistence type="predicted"/>
<dbReference type="Gene3D" id="3.30.70.270">
    <property type="match status" value="1"/>
</dbReference>
<feature type="domain" description="PAS" evidence="1">
    <location>
        <begin position="48"/>
        <end position="102"/>
    </location>
</feature>
<dbReference type="InterPro" id="IPR001633">
    <property type="entry name" value="EAL_dom"/>
</dbReference>
<dbReference type="Pfam" id="PF08447">
    <property type="entry name" value="PAS_3"/>
    <property type="match status" value="1"/>
</dbReference>
<dbReference type="PROSITE" id="PS50113">
    <property type="entry name" value="PAC"/>
    <property type="match status" value="2"/>
</dbReference>
<dbReference type="InterPro" id="IPR035919">
    <property type="entry name" value="EAL_sf"/>
</dbReference>
<dbReference type="EMBL" id="CP031395">
    <property type="protein sequence ID" value="QBK04236.1"/>
    <property type="molecule type" value="Genomic_DNA"/>
</dbReference>
<dbReference type="SUPFAM" id="SSF55785">
    <property type="entry name" value="PYP-like sensor domain (PAS domain)"/>
    <property type="match status" value="2"/>
</dbReference>
<dbReference type="FunFam" id="3.30.70.270:FF:000001">
    <property type="entry name" value="Diguanylate cyclase domain protein"/>
    <property type="match status" value="1"/>
</dbReference>
<dbReference type="InterPro" id="IPR000160">
    <property type="entry name" value="GGDEF_dom"/>
</dbReference>
<dbReference type="KEGG" id="hgr:DW355_05085"/>
<dbReference type="InterPro" id="IPR013656">
    <property type="entry name" value="PAS_4"/>
</dbReference>
<dbReference type="SUPFAM" id="SSF141868">
    <property type="entry name" value="EAL domain-like"/>
    <property type="match status" value="1"/>
</dbReference>
<dbReference type="Pfam" id="PF00990">
    <property type="entry name" value="GGDEF"/>
    <property type="match status" value="1"/>
</dbReference>
<dbReference type="PROSITE" id="PS50112">
    <property type="entry name" value="PAS"/>
    <property type="match status" value="2"/>
</dbReference>
<dbReference type="PROSITE" id="PS50887">
    <property type="entry name" value="GGDEF"/>
    <property type="match status" value="1"/>
</dbReference>
<feature type="domain" description="PAC" evidence="2">
    <location>
        <begin position="232"/>
        <end position="284"/>
    </location>
</feature>
<dbReference type="SMART" id="SM00091">
    <property type="entry name" value="PAS"/>
    <property type="match status" value="2"/>
</dbReference>
<protein>
    <submittedName>
        <fullName evidence="5">Bifunctional diguanylate cyclase/phosphodiesterase</fullName>
    </submittedName>
</protein>
<evidence type="ECO:0000259" key="3">
    <source>
        <dbReference type="PROSITE" id="PS50883"/>
    </source>
</evidence>
<evidence type="ECO:0000259" key="1">
    <source>
        <dbReference type="PROSITE" id="PS50112"/>
    </source>
</evidence>
<dbReference type="GO" id="GO:0003824">
    <property type="term" value="F:catalytic activity"/>
    <property type="evidence" value="ECO:0007669"/>
    <property type="project" value="UniProtKB-ARBA"/>
</dbReference>
<feature type="domain" description="PAS" evidence="1">
    <location>
        <begin position="157"/>
        <end position="200"/>
    </location>
</feature>